<dbReference type="AlphaFoldDB" id="A0A2J8JK80"/>
<gene>
    <name evidence="3" type="ORF">CK820_G0046843</name>
</gene>
<keyword evidence="2" id="KW-0732">Signal</keyword>
<dbReference type="GO" id="GO:0003677">
    <property type="term" value="F:DNA binding"/>
    <property type="evidence" value="ECO:0007669"/>
    <property type="project" value="InterPro"/>
</dbReference>
<dbReference type="EMBL" id="NBAG03000450">
    <property type="protein sequence ID" value="PNI23164.1"/>
    <property type="molecule type" value="Genomic_DNA"/>
</dbReference>
<dbReference type="InterPro" id="IPR042417">
    <property type="entry name" value="PALB2"/>
</dbReference>
<feature type="chain" id="PRO_5014471416" evidence="2">
    <location>
        <begin position="25"/>
        <end position="90"/>
    </location>
</feature>
<organism evidence="3 4">
    <name type="scientific">Pan troglodytes</name>
    <name type="common">Chimpanzee</name>
    <dbReference type="NCBI Taxonomy" id="9598"/>
    <lineage>
        <taxon>Eukaryota</taxon>
        <taxon>Metazoa</taxon>
        <taxon>Chordata</taxon>
        <taxon>Craniata</taxon>
        <taxon>Vertebrata</taxon>
        <taxon>Euteleostomi</taxon>
        <taxon>Mammalia</taxon>
        <taxon>Eutheria</taxon>
        <taxon>Euarchontoglires</taxon>
        <taxon>Primates</taxon>
        <taxon>Haplorrhini</taxon>
        <taxon>Catarrhini</taxon>
        <taxon>Hominidae</taxon>
        <taxon>Pan</taxon>
    </lineage>
</organism>
<sequence length="90" mass="10550">MFPACADVILILAYLLVELKEKLAFLKREYSKTLARLQRAQRAEKIKHSIKKTVEEQDCLSQQDFSPQLKHSEPKNKICVYDKLHIKTHL</sequence>
<dbReference type="Proteomes" id="UP000236370">
    <property type="component" value="Unassembled WGS sequence"/>
</dbReference>
<keyword evidence="1" id="KW-0175">Coiled coil</keyword>
<name>A0A2J8JK80_PANTR</name>
<feature type="signal peptide" evidence="2">
    <location>
        <begin position="1"/>
        <end position="24"/>
    </location>
</feature>
<protein>
    <submittedName>
        <fullName evidence="3">PALB2 isoform 4</fullName>
    </submittedName>
</protein>
<proteinExistence type="predicted"/>
<dbReference type="PANTHER" id="PTHR14662:SF2">
    <property type="entry name" value="PARTNER AND LOCALIZER OF BRCA2"/>
    <property type="match status" value="1"/>
</dbReference>
<accession>A0A2J8JK80</accession>
<evidence type="ECO:0000256" key="2">
    <source>
        <dbReference type="SAM" id="SignalP"/>
    </source>
</evidence>
<dbReference type="PANTHER" id="PTHR14662">
    <property type="entry name" value="PARTNER AND LOCALIZER OF BRCA2"/>
    <property type="match status" value="1"/>
</dbReference>
<comment type="caution">
    <text evidence="3">The sequence shown here is derived from an EMBL/GenBank/DDBJ whole genome shotgun (WGS) entry which is preliminary data.</text>
</comment>
<feature type="coiled-coil region" evidence="1">
    <location>
        <begin position="16"/>
        <end position="43"/>
    </location>
</feature>
<reference evidence="3 4" key="1">
    <citation type="submission" date="2017-12" db="EMBL/GenBank/DDBJ databases">
        <title>High-resolution comparative analysis of great ape genomes.</title>
        <authorList>
            <person name="Pollen A."/>
            <person name="Hastie A."/>
            <person name="Hormozdiari F."/>
            <person name="Dougherty M."/>
            <person name="Liu R."/>
            <person name="Chaisson M."/>
            <person name="Hoppe E."/>
            <person name="Hill C."/>
            <person name="Pang A."/>
            <person name="Hillier L."/>
            <person name="Baker C."/>
            <person name="Armstrong J."/>
            <person name="Shendure J."/>
            <person name="Paten B."/>
            <person name="Wilson R."/>
            <person name="Chao H."/>
            <person name="Schneider V."/>
            <person name="Ventura M."/>
            <person name="Kronenberg Z."/>
            <person name="Murali S."/>
            <person name="Gordon D."/>
            <person name="Cantsilieris S."/>
            <person name="Munson K."/>
            <person name="Nelson B."/>
            <person name="Raja A."/>
            <person name="Underwood J."/>
            <person name="Diekhans M."/>
            <person name="Fiddes I."/>
            <person name="Haussler D."/>
            <person name="Eichler E."/>
        </authorList>
    </citation>
    <scope>NUCLEOTIDE SEQUENCE [LARGE SCALE GENOMIC DNA]</scope>
    <source>
        <strain evidence="3">Yerkes chimp pedigree #C0471</strain>
    </source>
</reference>
<dbReference type="GO" id="GO:0000724">
    <property type="term" value="P:double-strand break repair via homologous recombination"/>
    <property type="evidence" value="ECO:0007669"/>
    <property type="project" value="InterPro"/>
</dbReference>
<evidence type="ECO:0000313" key="4">
    <source>
        <dbReference type="Proteomes" id="UP000236370"/>
    </source>
</evidence>
<evidence type="ECO:0000313" key="3">
    <source>
        <dbReference type="EMBL" id="PNI23164.1"/>
    </source>
</evidence>
<evidence type="ECO:0000256" key="1">
    <source>
        <dbReference type="SAM" id="Coils"/>
    </source>
</evidence>
<feature type="non-terminal residue" evidence="3">
    <location>
        <position position="90"/>
    </location>
</feature>